<evidence type="ECO:0000313" key="3">
    <source>
        <dbReference type="Proteomes" id="UP000602004"/>
    </source>
</evidence>
<organism evidence="2 3">
    <name type="scientific">Paraburkholderia caffeinilytica</name>
    <dbReference type="NCBI Taxonomy" id="1761016"/>
    <lineage>
        <taxon>Bacteria</taxon>
        <taxon>Pseudomonadati</taxon>
        <taxon>Pseudomonadota</taxon>
        <taxon>Betaproteobacteria</taxon>
        <taxon>Burkholderiales</taxon>
        <taxon>Burkholderiaceae</taxon>
        <taxon>Paraburkholderia</taxon>
    </lineage>
</organism>
<proteinExistence type="predicted"/>
<reference evidence="3" key="1">
    <citation type="journal article" date="2019" name="Int. J. Syst. Evol. Microbiol.">
        <title>The Global Catalogue of Microorganisms (GCM) 10K type strain sequencing project: providing services to taxonomists for standard genome sequencing and annotation.</title>
        <authorList>
            <consortium name="The Broad Institute Genomics Platform"/>
            <consortium name="The Broad Institute Genome Sequencing Center for Infectious Disease"/>
            <person name="Wu L."/>
            <person name="Ma J."/>
        </authorList>
    </citation>
    <scope>NUCLEOTIDE SEQUENCE [LARGE SCALE GENOMIC DNA]</scope>
    <source>
        <strain evidence="3">CGMCC 1.15103</strain>
    </source>
</reference>
<accession>A0ABQ1L8L2</accession>
<comment type="caution">
    <text evidence="2">The sequence shown here is derived from an EMBL/GenBank/DDBJ whole genome shotgun (WGS) entry which is preliminary data.</text>
</comment>
<feature type="region of interest" description="Disordered" evidence="1">
    <location>
        <begin position="24"/>
        <end position="68"/>
    </location>
</feature>
<keyword evidence="3" id="KW-1185">Reference proteome</keyword>
<sequence>MKKVEAAGRDRSGRPTPAFATFYVHHAPRGPPTAATHRRIKESFNGRSQPLPPPSAQAAPFEHRDDVDVRRCARSGR</sequence>
<gene>
    <name evidence="2" type="ORF">GCM10011400_03800</name>
</gene>
<name>A0ABQ1L8L2_9BURK</name>
<dbReference type="Proteomes" id="UP000602004">
    <property type="component" value="Unassembled WGS sequence"/>
</dbReference>
<dbReference type="EMBL" id="BMHL01000001">
    <property type="protein sequence ID" value="GGC20724.1"/>
    <property type="molecule type" value="Genomic_DNA"/>
</dbReference>
<evidence type="ECO:0000313" key="2">
    <source>
        <dbReference type="EMBL" id="GGC20724.1"/>
    </source>
</evidence>
<protein>
    <submittedName>
        <fullName evidence="2">Uncharacterized protein</fullName>
    </submittedName>
</protein>
<evidence type="ECO:0000256" key="1">
    <source>
        <dbReference type="SAM" id="MobiDB-lite"/>
    </source>
</evidence>